<feature type="compositionally biased region" description="Polar residues" evidence="6">
    <location>
        <begin position="173"/>
        <end position="185"/>
    </location>
</feature>
<gene>
    <name evidence="8" type="ORF">UHOR_06721</name>
</gene>
<dbReference type="GO" id="GO:0003677">
    <property type="term" value="F:DNA binding"/>
    <property type="evidence" value="ECO:0007669"/>
    <property type="project" value="InterPro"/>
</dbReference>
<dbReference type="Proteomes" id="UP000006174">
    <property type="component" value="Unassembled WGS sequence"/>
</dbReference>
<feature type="region of interest" description="Disordered" evidence="6">
    <location>
        <begin position="1061"/>
        <end position="1109"/>
    </location>
</feature>
<dbReference type="GO" id="GO:0006281">
    <property type="term" value="P:DNA repair"/>
    <property type="evidence" value="ECO:0007669"/>
    <property type="project" value="InterPro"/>
</dbReference>
<feature type="domain" description="ATP-dependent DNA ligase family profile" evidence="7">
    <location>
        <begin position="700"/>
        <end position="936"/>
    </location>
</feature>
<evidence type="ECO:0000256" key="2">
    <source>
        <dbReference type="ARBA" id="ARBA00022598"/>
    </source>
</evidence>
<dbReference type="PANTHER" id="PTHR45674:SF9">
    <property type="entry name" value="DNA LIGASE 3"/>
    <property type="match status" value="1"/>
</dbReference>
<dbReference type="InterPro" id="IPR050191">
    <property type="entry name" value="ATP-dep_DNA_ligase"/>
</dbReference>
<evidence type="ECO:0000256" key="5">
    <source>
        <dbReference type="ARBA" id="ARBA00022840"/>
    </source>
</evidence>
<dbReference type="FunFam" id="2.40.50.140:FF:000062">
    <property type="entry name" value="DNA ligase"/>
    <property type="match status" value="1"/>
</dbReference>
<dbReference type="CDD" id="cd07969">
    <property type="entry name" value="OBF_DNA_ligase_I"/>
    <property type="match status" value="1"/>
</dbReference>
<keyword evidence="9" id="KW-1185">Reference proteome</keyword>
<organism evidence="8 9">
    <name type="scientific">Ustilago hordei</name>
    <name type="common">Barley covered smut fungus</name>
    <dbReference type="NCBI Taxonomy" id="120017"/>
    <lineage>
        <taxon>Eukaryota</taxon>
        <taxon>Fungi</taxon>
        <taxon>Dikarya</taxon>
        <taxon>Basidiomycota</taxon>
        <taxon>Ustilaginomycotina</taxon>
        <taxon>Ustilaginomycetes</taxon>
        <taxon>Ustilaginales</taxon>
        <taxon>Ustilaginaceae</taxon>
        <taxon>Ustilago</taxon>
    </lineage>
</organism>
<evidence type="ECO:0000256" key="6">
    <source>
        <dbReference type="SAM" id="MobiDB-lite"/>
    </source>
</evidence>
<dbReference type="Gene3D" id="1.10.3260.10">
    <property type="entry name" value="DNA ligase, ATP-dependent, N-terminal domain"/>
    <property type="match status" value="1"/>
</dbReference>
<dbReference type="InterPro" id="IPR012309">
    <property type="entry name" value="DNA_ligase_ATP-dep_C"/>
</dbReference>
<dbReference type="PROSITE" id="PS50160">
    <property type="entry name" value="DNA_LIGASE_A3"/>
    <property type="match status" value="1"/>
</dbReference>
<keyword evidence="5" id="KW-0067">ATP-binding</keyword>
<dbReference type="InterPro" id="IPR012308">
    <property type="entry name" value="DNA_ligase_ATP-dep_N"/>
</dbReference>
<dbReference type="GO" id="GO:0005634">
    <property type="term" value="C:nucleus"/>
    <property type="evidence" value="ECO:0007669"/>
    <property type="project" value="TreeGrafter"/>
</dbReference>
<dbReference type="InterPro" id="IPR036599">
    <property type="entry name" value="DNA_ligase_N_sf"/>
</dbReference>
<dbReference type="HOGENOM" id="CLU_005138_1_0_1"/>
<name>I2FN44_USTHO</name>
<dbReference type="STRING" id="1128400.I2FN44"/>
<dbReference type="Pfam" id="PF01068">
    <property type="entry name" value="DNA_ligase_A_M"/>
    <property type="match status" value="1"/>
</dbReference>
<feature type="compositionally biased region" description="Polar residues" evidence="6">
    <location>
        <begin position="9"/>
        <end position="25"/>
    </location>
</feature>
<dbReference type="GO" id="GO:0006273">
    <property type="term" value="P:lagging strand elongation"/>
    <property type="evidence" value="ECO:0007669"/>
    <property type="project" value="TreeGrafter"/>
</dbReference>
<dbReference type="Pfam" id="PF04679">
    <property type="entry name" value="DNA_ligase_A_C"/>
    <property type="match status" value="1"/>
</dbReference>
<comment type="caution">
    <text evidence="8">The sequence shown here is derived from an EMBL/GenBank/DDBJ whole genome shotgun (WGS) entry which is preliminary data.</text>
</comment>
<evidence type="ECO:0000256" key="4">
    <source>
        <dbReference type="ARBA" id="ARBA00022741"/>
    </source>
</evidence>
<sequence length="1109" mass="121482">MPPKKRSHGPSQASTPTKKQKSGQQSALTSFFTSPSTSSEATLTTEPTLPTRNLAKAKQKQKQITINLDEDEHVKAIGTQEADDAAFAVQLAAQDTAVSVEEYRARMQEDEEMARRLHSEWSGETIQSSNDLNGSNQAGSFVPSRRRTPSRTPSSPTREDLSTPFFPRKKAPSTPSSPSNKSLPTPKTVDLAALDASIQAIPLGDDIFVFDPWAVDTSIWPTIVGKGGELTPTTPYALLTHAFVTITATRSRLTITTLLTNLLRTVRAHDPDSLLPTVYLVSNHIAPPYDGVELGLGGSIINKAIKSVTNKSARFMKQAWDKTGDPGDVAYEAKKDVKALVRPAPITVQRLFSNLHSIARLSGQGSASQKLGYVTKLLVASRGEETRFLVRTFISHLRIQAVRTTIATALARTFALVEEKAPVVKPSTQREKERAALLLVYPHERKGILANATKPKERQDPNRLALMERLARAEKLVREVRARHPNFGLIVPSLVQYGLAGLSEHVPLRVGTPISPMLGSITRSLGAMHEKLGPRAFVSEFKYDGQRCQIHAIYVPRSAGPEARRSVKEETAASNGGAKFGKWVGKNGQVYVRLFSRHLEEMTDKYPDITDMVPILMGQESESNANIGASAFVDAAASSTKLQSDGTVAEADELKCPTEDGKGEPITSFIMDAEVVAMDLDGRLLPFQTLANRSRKDVNLHDIKVKVGVFAFDLMYLDGESLLKSSFRTRRNLLHSRFLPLSPQSPLIARFAHVQSCESTDPDDVARFFSQAQEYKCEGIMVKSLDHHWEAPVDRKDGEDDADAGEFGDGTDVGEDGLAPNKLHKLADVVDDDLAMDNEDEAVQTLDDGGSKNSERNGGNGSNPLVPAEVEKGVNGRGKALLSTYEPDKRCESWLKVKKDYVDGLGDSLDLVPIGAWHGMGRKATWWSPILLALYDPETGVLQAVCKCISGFTDAFYKDLNVRYAEGSETCVRARWGEPSAFGIELETGNLWPDVWWKPSEVWELRGADVTISPNYTAAIGLVSEERGLSIRFPRFMKRREDKTIEQASTPAMLAKMYFEQQKAAPAPGEGEGEGEGEGKGADEMGGSDQEAGRKLESIKPAIDDEFEF</sequence>
<keyword evidence="2 8" id="KW-0436">Ligase</keyword>
<feature type="compositionally biased region" description="Low complexity" evidence="6">
    <location>
        <begin position="26"/>
        <end position="51"/>
    </location>
</feature>
<dbReference type="AlphaFoldDB" id="I2FN44"/>
<feature type="region of interest" description="Disordered" evidence="6">
    <location>
        <begin position="793"/>
        <end position="819"/>
    </location>
</feature>
<comment type="similarity">
    <text evidence="1">Belongs to the ATP-dependent DNA ligase family.</text>
</comment>
<dbReference type="Pfam" id="PF04675">
    <property type="entry name" value="DNA_ligase_A_N"/>
    <property type="match status" value="1"/>
</dbReference>
<dbReference type="GO" id="GO:0005524">
    <property type="term" value="F:ATP binding"/>
    <property type="evidence" value="ECO:0007669"/>
    <property type="project" value="UniProtKB-KW"/>
</dbReference>
<dbReference type="Gene3D" id="3.30.470.30">
    <property type="entry name" value="DNA ligase/mRNA capping enzyme"/>
    <property type="match status" value="2"/>
</dbReference>
<dbReference type="PANTHER" id="PTHR45674">
    <property type="entry name" value="DNA LIGASE 1/3 FAMILY MEMBER"/>
    <property type="match status" value="1"/>
</dbReference>
<dbReference type="PROSITE" id="PS00697">
    <property type="entry name" value="DNA_LIGASE_A1"/>
    <property type="match status" value="1"/>
</dbReference>
<dbReference type="InterPro" id="IPR012310">
    <property type="entry name" value="DNA_ligase_ATP-dep_cent"/>
</dbReference>
<keyword evidence="3" id="KW-0235">DNA replication</keyword>
<dbReference type="InterPro" id="IPR016059">
    <property type="entry name" value="DNA_ligase_ATP-dep_CS"/>
</dbReference>
<dbReference type="GO" id="GO:0006310">
    <property type="term" value="P:DNA recombination"/>
    <property type="evidence" value="ECO:0007669"/>
    <property type="project" value="InterPro"/>
</dbReference>
<feature type="region of interest" description="Disordered" evidence="6">
    <location>
        <begin position="114"/>
        <end position="185"/>
    </location>
</feature>
<evidence type="ECO:0000259" key="7">
    <source>
        <dbReference type="PROSITE" id="PS50160"/>
    </source>
</evidence>
<dbReference type="EMBL" id="CAGI01000133">
    <property type="protein sequence ID" value="CCF48337.1"/>
    <property type="molecule type" value="Genomic_DNA"/>
</dbReference>
<evidence type="ECO:0000313" key="8">
    <source>
        <dbReference type="EMBL" id="CCF48337.1"/>
    </source>
</evidence>
<dbReference type="FunFam" id="1.10.3260.10:FF:000004">
    <property type="entry name" value="DNA ligase"/>
    <property type="match status" value="1"/>
</dbReference>
<dbReference type="SUPFAM" id="SSF117018">
    <property type="entry name" value="ATP-dependent DNA ligase DNA-binding domain"/>
    <property type="match status" value="1"/>
</dbReference>
<protein>
    <submittedName>
        <fullName evidence="8">Related to DNA ligase I</fullName>
    </submittedName>
</protein>
<keyword evidence="4" id="KW-0547">Nucleotide-binding</keyword>
<evidence type="ECO:0000256" key="1">
    <source>
        <dbReference type="ARBA" id="ARBA00007572"/>
    </source>
</evidence>
<evidence type="ECO:0000313" key="9">
    <source>
        <dbReference type="Proteomes" id="UP000006174"/>
    </source>
</evidence>
<accession>I2FN44</accession>
<feature type="compositionally biased region" description="Polar residues" evidence="6">
    <location>
        <begin position="122"/>
        <end position="139"/>
    </location>
</feature>
<evidence type="ECO:0000256" key="3">
    <source>
        <dbReference type="ARBA" id="ARBA00022705"/>
    </source>
</evidence>
<proteinExistence type="inferred from homology"/>
<dbReference type="CDD" id="cd07900">
    <property type="entry name" value="Adenylation_DNA_ligase_I_Euk"/>
    <property type="match status" value="1"/>
</dbReference>
<dbReference type="SUPFAM" id="SSF56091">
    <property type="entry name" value="DNA ligase/mRNA capping enzyme, catalytic domain"/>
    <property type="match status" value="1"/>
</dbReference>
<dbReference type="SUPFAM" id="SSF50249">
    <property type="entry name" value="Nucleic acid-binding proteins"/>
    <property type="match status" value="1"/>
</dbReference>
<dbReference type="GO" id="GO:0003910">
    <property type="term" value="F:DNA ligase (ATP) activity"/>
    <property type="evidence" value="ECO:0007669"/>
    <property type="project" value="InterPro"/>
</dbReference>
<dbReference type="OrthoDB" id="206088at2759"/>
<feature type="region of interest" description="Disordered" evidence="6">
    <location>
        <begin position="1"/>
        <end position="56"/>
    </location>
</feature>
<reference evidence="8 9" key="1">
    <citation type="journal article" date="2012" name="Plant Cell">
        <title>Genome comparison of barley and maize smut fungi reveals targeted loss of RNA silencing components and species-specific presence of transposable elements.</title>
        <authorList>
            <person name="Laurie J.D."/>
            <person name="Ali S."/>
            <person name="Linning R."/>
            <person name="Mannhaupt G."/>
            <person name="Wong P."/>
            <person name="Gueldener U."/>
            <person name="Muensterkoetter M."/>
            <person name="Moore R."/>
            <person name="Kahmann R."/>
            <person name="Bakkeren G."/>
            <person name="Schirawski J."/>
        </authorList>
    </citation>
    <scope>NUCLEOTIDE SEQUENCE [LARGE SCALE GENOMIC DNA]</scope>
    <source>
        <strain evidence="9">Uh4875-4</strain>
    </source>
</reference>
<dbReference type="eggNOG" id="KOG0967">
    <property type="taxonomic scope" value="Eukaryota"/>
</dbReference>
<feature type="region of interest" description="Disordered" evidence="6">
    <location>
        <begin position="844"/>
        <end position="869"/>
    </location>
</feature>
<dbReference type="InterPro" id="IPR012340">
    <property type="entry name" value="NA-bd_OB-fold"/>
</dbReference>
<dbReference type="Gene3D" id="3.30.1490.70">
    <property type="match status" value="1"/>
</dbReference>
<dbReference type="Gene3D" id="2.40.50.140">
    <property type="entry name" value="Nucleic acid-binding proteins"/>
    <property type="match status" value="1"/>
</dbReference>